<dbReference type="EMBL" id="KV417634">
    <property type="protein sequence ID" value="KZP13345.1"/>
    <property type="molecule type" value="Genomic_DNA"/>
</dbReference>
<sequence length="227" mass="25425">MAHPQDVIRTQMGIHWKAVARRAYLCSPVDKAWPRTPGMAPHMLWGVEVAQAHLQAVAECREVYAKMALLMVRGTSTDIRLSRRKRHGSAIKSAAHRIAAPTTYHAGNDVQDEYTARGDGRLPELSSMNAYRGTPPVAKIQQYSVISMAKHLRYERENKVVRSLLASHLSNHFERHRDKTRTVMQIPPAPQDSLGHHPPGICSNCSSEFNCANGTRIHIRFRPVGIA</sequence>
<gene>
    <name evidence="1" type="ORF">FIBSPDRAFT_936395</name>
</gene>
<protein>
    <submittedName>
        <fullName evidence="1">Uncharacterized protein</fullName>
    </submittedName>
</protein>
<evidence type="ECO:0000313" key="1">
    <source>
        <dbReference type="EMBL" id="KZP13345.1"/>
    </source>
</evidence>
<dbReference type="AlphaFoldDB" id="A0A166C6M3"/>
<evidence type="ECO:0000313" key="2">
    <source>
        <dbReference type="Proteomes" id="UP000076532"/>
    </source>
</evidence>
<accession>A0A166C6M3</accession>
<proteinExistence type="predicted"/>
<organism evidence="1 2">
    <name type="scientific">Athelia psychrophila</name>
    <dbReference type="NCBI Taxonomy" id="1759441"/>
    <lineage>
        <taxon>Eukaryota</taxon>
        <taxon>Fungi</taxon>
        <taxon>Dikarya</taxon>
        <taxon>Basidiomycota</taxon>
        <taxon>Agaricomycotina</taxon>
        <taxon>Agaricomycetes</taxon>
        <taxon>Agaricomycetidae</taxon>
        <taxon>Atheliales</taxon>
        <taxon>Atheliaceae</taxon>
        <taxon>Athelia</taxon>
    </lineage>
</organism>
<name>A0A166C6M3_9AGAM</name>
<reference evidence="1 2" key="1">
    <citation type="journal article" date="2016" name="Mol. Biol. Evol.">
        <title>Comparative Genomics of Early-Diverging Mushroom-Forming Fungi Provides Insights into the Origins of Lignocellulose Decay Capabilities.</title>
        <authorList>
            <person name="Nagy L.G."/>
            <person name="Riley R."/>
            <person name="Tritt A."/>
            <person name="Adam C."/>
            <person name="Daum C."/>
            <person name="Floudas D."/>
            <person name="Sun H."/>
            <person name="Yadav J.S."/>
            <person name="Pangilinan J."/>
            <person name="Larsson K.H."/>
            <person name="Matsuura K."/>
            <person name="Barry K."/>
            <person name="Labutti K."/>
            <person name="Kuo R."/>
            <person name="Ohm R.A."/>
            <person name="Bhattacharya S.S."/>
            <person name="Shirouzu T."/>
            <person name="Yoshinaga Y."/>
            <person name="Martin F.M."/>
            <person name="Grigoriev I.V."/>
            <person name="Hibbett D.S."/>
        </authorList>
    </citation>
    <scope>NUCLEOTIDE SEQUENCE [LARGE SCALE GENOMIC DNA]</scope>
    <source>
        <strain evidence="1 2">CBS 109695</strain>
    </source>
</reference>
<keyword evidence="2" id="KW-1185">Reference proteome</keyword>
<dbReference type="Proteomes" id="UP000076532">
    <property type="component" value="Unassembled WGS sequence"/>
</dbReference>